<protein>
    <submittedName>
        <fullName evidence="2">Uncharacterized protein</fullName>
    </submittedName>
</protein>
<dbReference type="EMBL" id="LAYY01000022">
    <property type="protein sequence ID" value="KKK36826.1"/>
    <property type="molecule type" value="Genomic_DNA"/>
</dbReference>
<organism evidence="2 3">
    <name type="scientific">Mesobacillus campisalis</name>
    <dbReference type="NCBI Taxonomy" id="1408103"/>
    <lineage>
        <taxon>Bacteria</taxon>
        <taxon>Bacillati</taxon>
        <taxon>Bacillota</taxon>
        <taxon>Bacilli</taxon>
        <taxon>Bacillales</taxon>
        <taxon>Bacillaceae</taxon>
        <taxon>Mesobacillus</taxon>
    </lineage>
</organism>
<evidence type="ECO:0000313" key="2">
    <source>
        <dbReference type="EMBL" id="KKK36826.1"/>
    </source>
</evidence>
<feature type="region of interest" description="Disordered" evidence="1">
    <location>
        <begin position="1"/>
        <end position="20"/>
    </location>
</feature>
<gene>
    <name evidence="2" type="ORF">WQ57_17360</name>
</gene>
<dbReference type="Proteomes" id="UP000034166">
    <property type="component" value="Unassembled WGS sequence"/>
</dbReference>
<proteinExistence type="predicted"/>
<name>A0A0M2ST16_9BACI</name>
<keyword evidence="3" id="KW-1185">Reference proteome</keyword>
<evidence type="ECO:0000313" key="3">
    <source>
        <dbReference type="Proteomes" id="UP000034166"/>
    </source>
</evidence>
<dbReference type="AlphaFoldDB" id="A0A0M2ST16"/>
<dbReference type="PATRIC" id="fig|1408103.3.peg.3856"/>
<sequence>MKSLKQRKLAREERRRKAEHKEVRWHTFASSVFDVLIVLSEGLIRLIIMGVKGVIKMID</sequence>
<reference evidence="2 3" key="1">
    <citation type="submission" date="2015-04" db="EMBL/GenBank/DDBJ databases">
        <title>Taxonomic description and genome sequence of Bacillus campisalis sp. nov., a novel member of the genus Bacillus isolated from solar saltern.</title>
        <authorList>
            <person name="Mathan Kumar R."/>
            <person name="Kaur G."/>
            <person name="Kumar A."/>
            <person name="Singh N.K."/>
            <person name="Kaur N."/>
            <person name="Kumar N."/>
            <person name="Mayilraj S."/>
        </authorList>
    </citation>
    <scope>NUCLEOTIDE SEQUENCE [LARGE SCALE GENOMIC DNA]</scope>
    <source>
        <strain evidence="2 3">SA2-6</strain>
    </source>
</reference>
<accession>A0A0M2ST16</accession>
<dbReference type="RefSeq" id="WP_046525028.1">
    <property type="nucleotide sequence ID" value="NZ_LAYY01000022.1"/>
</dbReference>
<feature type="compositionally biased region" description="Basic and acidic residues" evidence="1">
    <location>
        <begin position="9"/>
        <end position="20"/>
    </location>
</feature>
<comment type="caution">
    <text evidence="2">The sequence shown here is derived from an EMBL/GenBank/DDBJ whole genome shotgun (WGS) entry which is preliminary data.</text>
</comment>
<evidence type="ECO:0000256" key="1">
    <source>
        <dbReference type="SAM" id="MobiDB-lite"/>
    </source>
</evidence>